<dbReference type="PANTHER" id="PTHR43764">
    <property type="entry name" value="MOLYBDENUM COFACTOR BIOSYNTHESIS"/>
    <property type="match status" value="1"/>
</dbReference>
<dbReference type="PANTHER" id="PTHR43764:SF1">
    <property type="entry name" value="MOLYBDOPTERIN MOLYBDOTRANSFERASE"/>
    <property type="match status" value="1"/>
</dbReference>
<reference evidence="8 9" key="1">
    <citation type="journal article" name="Front. Microbiol.">
        <title>Sugar Metabolism of the First Thermophilic Planctomycete Thermogutta terrifontis: Comparative Genomic and Transcriptomic Approaches.</title>
        <authorList>
            <person name="Elcheninov A.G."/>
            <person name="Menzel P."/>
            <person name="Gudbergsdottir S.R."/>
            <person name="Slesarev A.I."/>
            <person name="Kadnikov V.V."/>
            <person name="Krogh A."/>
            <person name="Bonch-Osmolovskaya E.A."/>
            <person name="Peng X."/>
            <person name="Kublanov I.V."/>
        </authorList>
    </citation>
    <scope>NUCLEOTIDE SEQUENCE [LARGE SCALE GENOMIC DNA]</scope>
    <source>
        <strain evidence="8 9">R1</strain>
    </source>
</reference>
<protein>
    <recommendedName>
        <fullName evidence="3">Molybdopterin adenylyltransferase</fullName>
        <ecNumber evidence="2">2.7.7.75</ecNumber>
    </recommendedName>
</protein>
<dbReference type="Pfam" id="PF00994">
    <property type="entry name" value="MoCF_biosynth"/>
    <property type="match status" value="1"/>
</dbReference>
<dbReference type="PROSITE" id="PS01078">
    <property type="entry name" value="MOCF_BIOSYNTHESIS_1"/>
    <property type="match status" value="1"/>
</dbReference>
<keyword evidence="4" id="KW-0501">Molybdenum cofactor biosynthesis</keyword>
<dbReference type="SUPFAM" id="SSF53218">
    <property type="entry name" value="Molybdenum cofactor biosynthesis proteins"/>
    <property type="match status" value="1"/>
</dbReference>
<evidence type="ECO:0000256" key="3">
    <source>
        <dbReference type="ARBA" id="ARBA00013491"/>
    </source>
</evidence>
<evidence type="ECO:0000256" key="1">
    <source>
        <dbReference type="ARBA" id="ARBA00005046"/>
    </source>
</evidence>
<evidence type="ECO:0000256" key="5">
    <source>
        <dbReference type="ARBA" id="ARBA00051131"/>
    </source>
</evidence>
<proteinExistence type="predicted"/>
<accession>A0A286RA85</accession>
<dbReference type="KEGG" id="ttf:THTE_0274"/>
<dbReference type="EC" id="2.7.7.75" evidence="2"/>
<dbReference type="OrthoDB" id="9784492at2"/>
<evidence type="ECO:0000256" key="2">
    <source>
        <dbReference type="ARBA" id="ARBA00012509"/>
    </source>
</evidence>
<gene>
    <name evidence="8" type="ORF">THTE_0274</name>
</gene>
<dbReference type="InterPro" id="IPR008284">
    <property type="entry name" value="MoCF_biosynth_CS"/>
</dbReference>
<sequence length="172" mass="18550">MITPFRVAVLTCSDRCSRGESEDRSGPALVQFVREKWSAEVLAAACLPDDADLICRQILTWAEGAPPPDLILTTGGTGLGPRDVTPEATRRILDRPWPAILELARLRCLPQTPLAYLSRGEAGVVRRSLVINLPGSPRGALETLAAIADVIPHAIAMLHGEGHEQRAHGDPR</sequence>
<comment type="pathway">
    <text evidence="1">Cofactor biosynthesis; molybdopterin biosynthesis.</text>
</comment>
<evidence type="ECO:0000313" key="8">
    <source>
        <dbReference type="EMBL" id="ASV72876.1"/>
    </source>
</evidence>
<evidence type="ECO:0000256" key="6">
    <source>
        <dbReference type="ARBA" id="ARBA00058212"/>
    </source>
</evidence>
<dbReference type="InterPro" id="IPR001453">
    <property type="entry name" value="MoaB/Mog_dom"/>
</dbReference>
<evidence type="ECO:0000256" key="4">
    <source>
        <dbReference type="ARBA" id="ARBA00023150"/>
    </source>
</evidence>
<keyword evidence="9" id="KW-1185">Reference proteome</keyword>
<dbReference type="GO" id="GO:0006777">
    <property type="term" value="P:Mo-molybdopterin cofactor biosynthetic process"/>
    <property type="evidence" value="ECO:0007669"/>
    <property type="project" value="UniProtKB-KW"/>
</dbReference>
<organism evidence="8 9">
    <name type="scientific">Thermogutta terrifontis</name>
    <dbReference type="NCBI Taxonomy" id="1331910"/>
    <lineage>
        <taxon>Bacteria</taxon>
        <taxon>Pseudomonadati</taxon>
        <taxon>Planctomycetota</taxon>
        <taxon>Planctomycetia</taxon>
        <taxon>Pirellulales</taxon>
        <taxon>Thermoguttaceae</taxon>
        <taxon>Thermogutta</taxon>
    </lineage>
</organism>
<dbReference type="SMART" id="SM00852">
    <property type="entry name" value="MoCF_biosynth"/>
    <property type="match status" value="1"/>
</dbReference>
<dbReference type="CDD" id="cd00886">
    <property type="entry name" value="MogA_MoaB"/>
    <property type="match status" value="1"/>
</dbReference>
<comment type="catalytic activity">
    <reaction evidence="5">
        <text>molybdopterin + ATP + H(+) = adenylyl-molybdopterin + diphosphate</text>
        <dbReference type="Rhea" id="RHEA:31331"/>
        <dbReference type="ChEBI" id="CHEBI:15378"/>
        <dbReference type="ChEBI" id="CHEBI:30616"/>
        <dbReference type="ChEBI" id="CHEBI:33019"/>
        <dbReference type="ChEBI" id="CHEBI:58698"/>
        <dbReference type="ChEBI" id="CHEBI:62727"/>
        <dbReference type="EC" id="2.7.7.75"/>
    </reaction>
</comment>
<dbReference type="GO" id="GO:0061598">
    <property type="term" value="F:molybdopterin adenylyltransferase activity"/>
    <property type="evidence" value="ECO:0007669"/>
    <property type="project" value="UniProtKB-EC"/>
</dbReference>
<dbReference type="Proteomes" id="UP000215086">
    <property type="component" value="Chromosome"/>
</dbReference>
<evidence type="ECO:0000259" key="7">
    <source>
        <dbReference type="SMART" id="SM00852"/>
    </source>
</evidence>
<comment type="function">
    <text evidence="6">Catalyzes the adenylation of molybdopterin as part of the biosynthesis of the molybdenum-cofactor.</text>
</comment>
<dbReference type="InterPro" id="IPR036425">
    <property type="entry name" value="MoaB/Mog-like_dom_sf"/>
</dbReference>
<dbReference type="InterPro" id="IPR051920">
    <property type="entry name" value="MPT_Adenylyltrnsfr/MoaC-Rel"/>
</dbReference>
<dbReference type="EMBL" id="CP018477">
    <property type="protein sequence ID" value="ASV72876.1"/>
    <property type="molecule type" value="Genomic_DNA"/>
</dbReference>
<dbReference type="AlphaFoldDB" id="A0A286RA85"/>
<dbReference type="RefSeq" id="WP_095413670.1">
    <property type="nucleotide sequence ID" value="NZ_CP018477.1"/>
</dbReference>
<dbReference type="UniPathway" id="UPA00344"/>
<evidence type="ECO:0000313" key="9">
    <source>
        <dbReference type="Proteomes" id="UP000215086"/>
    </source>
</evidence>
<dbReference type="Gene3D" id="3.40.980.10">
    <property type="entry name" value="MoaB/Mog-like domain"/>
    <property type="match status" value="1"/>
</dbReference>
<dbReference type="NCBIfam" id="TIGR00177">
    <property type="entry name" value="molyb_syn"/>
    <property type="match status" value="1"/>
</dbReference>
<feature type="domain" description="MoaB/Mog" evidence="7">
    <location>
        <begin position="8"/>
        <end position="154"/>
    </location>
</feature>
<name>A0A286RA85_9BACT</name>